<evidence type="ECO:0000259" key="8">
    <source>
        <dbReference type="PROSITE" id="PS00497"/>
    </source>
</evidence>
<evidence type="ECO:0000256" key="7">
    <source>
        <dbReference type="ARBA" id="ARBA00048881"/>
    </source>
</evidence>
<dbReference type="AlphaFoldDB" id="A0A397U9E3"/>
<dbReference type="GO" id="GO:0042438">
    <property type="term" value="P:melanin biosynthetic process"/>
    <property type="evidence" value="ECO:0007669"/>
    <property type="project" value="UniProtKB-KW"/>
</dbReference>
<evidence type="ECO:0000259" key="9">
    <source>
        <dbReference type="PROSITE" id="PS00498"/>
    </source>
</evidence>
<protein>
    <recommendedName>
        <fullName evidence="2">tyrosinase</fullName>
        <ecNumber evidence="2">1.14.18.1</ecNumber>
    </recommendedName>
</protein>
<keyword evidence="11" id="KW-1185">Reference proteome</keyword>
<dbReference type="STRING" id="44941.A0A397U9E3"/>
<evidence type="ECO:0000256" key="6">
    <source>
        <dbReference type="ARBA" id="ARBA00048233"/>
    </source>
</evidence>
<gene>
    <name evidence="10" type="ORF">C2G38_2219025</name>
</gene>
<evidence type="ECO:0000313" key="10">
    <source>
        <dbReference type="EMBL" id="RIB05667.1"/>
    </source>
</evidence>
<evidence type="ECO:0000256" key="1">
    <source>
        <dbReference type="ARBA" id="ARBA00009928"/>
    </source>
</evidence>
<sequence length="606" mass="68900">MGLSHSSSYHSSHVRSVTESGPVIIEPYSTIYPRLDVLDMYNDEKYRPQFDLLVQSYQALFDRPYENDMRSFFQIAGIHGLPYSAYDGVKGDHEYNNDTDWAQGRWGGYCHHGDVLFPPWHRPYLMLIESQLISEAKKIASQYPDNEKEKYVEAANQLRHPYWDWADLKAMDGVPEFFTSLEIELNTPKGRKNVTNPLKRYHLPVSISYPLPDGQNPTDAPNYTLPSMAFNPYTPAGYPTVRHPNSKYEDQDNIMNQNFSVYVPTVFRPGFYQMFHIDNFLHFSNHAVRGSNDTEMEDTNPGHPDPLVFVGYAHFASIETTHDGFHLVAGGLAGHLSYPDITGFDPLFFFHHCNVDRMFALWQGVFPNSWIPEGVGINGTYTDVLYSKVDENTALTPFRKSATDFWTSKDVRDVEKLGYTYPDLAKFKGQDPKNLQAYLLELYKPDPHYGRRFYVKLTIEAGKLVGPYSIRVFLDLPSANADTPVTSPHFAGFVAMWRNNAHTKVNGTTYTTGTVDITDRMVKLGIRMQKHDYVMDVNATTGEIKPTAVFDVNNDINIVPVLLDGKGVGPKDAGVTKIEAFSFQHDEVNPNFLVESTGEFYGTRKF</sequence>
<feature type="domain" description="Tyrosinase copper-binding" evidence="8">
    <location>
        <begin position="111"/>
        <end position="129"/>
    </location>
</feature>
<organism evidence="10 11">
    <name type="scientific">Gigaspora rosea</name>
    <dbReference type="NCBI Taxonomy" id="44941"/>
    <lineage>
        <taxon>Eukaryota</taxon>
        <taxon>Fungi</taxon>
        <taxon>Fungi incertae sedis</taxon>
        <taxon>Mucoromycota</taxon>
        <taxon>Glomeromycotina</taxon>
        <taxon>Glomeromycetes</taxon>
        <taxon>Diversisporales</taxon>
        <taxon>Gigasporaceae</taxon>
        <taxon>Gigaspora</taxon>
    </lineage>
</organism>
<evidence type="ECO:0000256" key="3">
    <source>
        <dbReference type="ARBA" id="ARBA00022723"/>
    </source>
</evidence>
<name>A0A397U9E3_9GLOM</name>
<evidence type="ECO:0000256" key="2">
    <source>
        <dbReference type="ARBA" id="ARBA00011906"/>
    </source>
</evidence>
<evidence type="ECO:0000256" key="5">
    <source>
        <dbReference type="ARBA" id="ARBA00023101"/>
    </source>
</evidence>
<dbReference type="EC" id="1.14.18.1" evidence="2"/>
<dbReference type="PRINTS" id="PR00092">
    <property type="entry name" value="TYROSINASE"/>
</dbReference>
<comment type="catalytic activity">
    <reaction evidence="6">
        <text>2 L-dopa + O2 = 2 L-dopaquinone + 2 H2O</text>
        <dbReference type="Rhea" id="RHEA:34287"/>
        <dbReference type="ChEBI" id="CHEBI:15377"/>
        <dbReference type="ChEBI" id="CHEBI:15379"/>
        <dbReference type="ChEBI" id="CHEBI:57504"/>
        <dbReference type="ChEBI" id="CHEBI:57924"/>
        <dbReference type="EC" id="1.14.18.1"/>
    </reaction>
</comment>
<evidence type="ECO:0000313" key="11">
    <source>
        <dbReference type="Proteomes" id="UP000266673"/>
    </source>
</evidence>
<dbReference type="PANTHER" id="PTHR11474">
    <property type="entry name" value="TYROSINASE FAMILY MEMBER"/>
    <property type="match status" value="1"/>
</dbReference>
<dbReference type="GO" id="GO:0046872">
    <property type="term" value="F:metal ion binding"/>
    <property type="evidence" value="ECO:0007669"/>
    <property type="project" value="UniProtKB-KW"/>
</dbReference>
<dbReference type="Pfam" id="PF00264">
    <property type="entry name" value="Tyrosinase"/>
    <property type="match status" value="1"/>
</dbReference>
<dbReference type="PANTHER" id="PTHR11474:SF76">
    <property type="entry name" value="SHKT DOMAIN-CONTAINING PROTEIN"/>
    <property type="match status" value="1"/>
</dbReference>
<keyword evidence="5" id="KW-0470">Melanin biosynthesis</keyword>
<dbReference type="InterPro" id="IPR002227">
    <property type="entry name" value="Tyrosinase_Cu-bd"/>
</dbReference>
<accession>A0A397U9E3</accession>
<dbReference type="PROSITE" id="PS00498">
    <property type="entry name" value="TYROSINASE_2"/>
    <property type="match status" value="1"/>
</dbReference>
<dbReference type="OrthoDB" id="2329482at2759"/>
<dbReference type="GO" id="GO:0004503">
    <property type="term" value="F:tyrosinase activity"/>
    <property type="evidence" value="ECO:0007669"/>
    <property type="project" value="UniProtKB-EC"/>
</dbReference>
<feature type="domain" description="Tyrosinase copper-binding" evidence="9">
    <location>
        <begin position="345"/>
        <end position="356"/>
    </location>
</feature>
<comment type="catalytic activity">
    <reaction evidence="7">
        <text>L-tyrosine + O2 = L-dopaquinone + H2O</text>
        <dbReference type="Rhea" id="RHEA:18117"/>
        <dbReference type="ChEBI" id="CHEBI:15377"/>
        <dbReference type="ChEBI" id="CHEBI:15379"/>
        <dbReference type="ChEBI" id="CHEBI:57924"/>
        <dbReference type="ChEBI" id="CHEBI:58315"/>
        <dbReference type="EC" id="1.14.18.1"/>
    </reaction>
</comment>
<comment type="similarity">
    <text evidence="1">Belongs to the tyrosinase family.</text>
</comment>
<dbReference type="EMBL" id="QKWP01001941">
    <property type="protein sequence ID" value="RIB05667.1"/>
    <property type="molecule type" value="Genomic_DNA"/>
</dbReference>
<keyword evidence="4" id="KW-0186">Copper</keyword>
<dbReference type="InterPro" id="IPR050316">
    <property type="entry name" value="Tyrosinase/Hemocyanin"/>
</dbReference>
<dbReference type="Gene3D" id="1.10.1280.10">
    <property type="entry name" value="Di-copper center containing domain from catechol oxidase"/>
    <property type="match status" value="1"/>
</dbReference>
<reference evidence="10 11" key="1">
    <citation type="submission" date="2018-06" db="EMBL/GenBank/DDBJ databases">
        <title>Comparative genomics reveals the genomic features of Rhizophagus irregularis, R. cerebriforme, R. diaphanum and Gigaspora rosea, and their symbiotic lifestyle signature.</title>
        <authorList>
            <person name="Morin E."/>
            <person name="San Clemente H."/>
            <person name="Chen E.C.H."/>
            <person name="De La Providencia I."/>
            <person name="Hainaut M."/>
            <person name="Kuo A."/>
            <person name="Kohler A."/>
            <person name="Murat C."/>
            <person name="Tang N."/>
            <person name="Roy S."/>
            <person name="Loubradou J."/>
            <person name="Henrissat B."/>
            <person name="Grigoriev I.V."/>
            <person name="Corradi N."/>
            <person name="Roux C."/>
            <person name="Martin F.M."/>
        </authorList>
    </citation>
    <scope>NUCLEOTIDE SEQUENCE [LARGE SCALE GENOMIC DNA]</scope>
    <source>
        <strain evidence="10 11">DAOM 194757</strain>
    </source>
</reference>
<comment type="caution">
    <text evidence="10">The sequence shown here is derived from an EMBL/GenBank/DDBJ whole genome shotgun (WGS) entry which is preliminary data.</text>
</comment>
<dbReference type="SUPFAM" id="SSF48056">
    <property type="entry name" value="Di-copper centre-containing domain"/>
    <property type="match status" value="1"/>
</dbReference>
<dbReference type="PROSITE" id="PS00497">
    <property type="entry name" value="TYROSINASE_1"/>
    <property type="match status" value="1"/>
</dbReference>
<dbReference type="InterPro" id="IPR008922">
    <property type="entry name" value="Di-copper_centre_dom_sf"/>
</dbReference>
<proteinExistence type="inferred from homology"/>
<dbReference type="Proteomes" id="UP000266673">
    <property type="component" value="Unassembled WGS sequence"/>
</dbReference>
<keyword evidence="3" id="KW-0479">Metal-binding</keyword>
<evidence type="ECO:0000256" key="4">
    <source>
        <dbReference type="ARBA" id="ARBA00023008"/>
    </source>
</evidence>